<dbReference type="AlphaFoldDB" id="Q72D00"/>
<evidence type="ECO:0000313" key="2">
    <source>
        <dbReference type="Proteomes" id="UP000002194"/>
    </source>
</evidence>
<dbReference type="EnsemblBacteria" id="AAS95611">
    <property type="protein sequence ID" value="AAS95611"/>
    <property type="gene ID" value="DVU_1131"/>
</dbReference>
<sequence>MTDGERAALADEIRRRYGSAHRFCKATGLPRGTVYQVLSGRYAGDMTRQANRIRSALQRRVASVPTVEGIMQILRKHACARCMVRNSSLCATCLPVFTAQAKEIIDLLPMQTEGGCHGDTD</sequence>
<dbReference type="eggNOG" id="ENOG502ZG1W">
    <property type="taxonomic scope" value="Bacteria"/>
</dbReference>
<dbReference type="SMR" id="Q72D00"/>
<dbReference type="PATRIC" id="fig|882.5.peg.1068"/>
<name>Q72D00_NITV2</name>
<keyword evidence="2" id="KW-1185">Reference proteome</keyword>
<reference evidence="1 2" key="1">
    <citation type="journal article" date="2004" name="Nat. Biotechnol.">
        <title>The genome sequence of the anaerobic, sulfate-reducing bacterium Desulfovibrio vulgaris Hildenborough.</title>
        <authorList>
            <person name="Heidelberg J.F."/>
            <person name="Seshadri R."/>
            <person name="Haveman S.A."/>
            <person name="Hemme C.L."/>
            <person name="Paulsen I.T."/>
            <person name="Kolonay J.F."/>
            <person name="Eisen J.A."/>
            <person name="Ward N."/>
            <person name="Methe B."/>
            <person name="Brinkac L.M."/>
            <person name="Daugherty S.C."/>
            <person name="Deboy R.T."/>
            <person name="Dodson R.J."/>
            <person name="Durkin A.S."/>
            <person name="Madupu R."/>
            <person name="Nelson W.C."/>
            <person name="Sullivan S.A."/>
            <person name="Fouts D."/>
            <person name="Haft D.H."/>
            <person name="Selengut J."/>
            <person name="Peterson J.D."/>
            <person name="Davidsen T.M."/>
            <person name="Zafar N."/>
            <person name="Zhou L."/>
            <person name="Radune D."/>
            <person name="Dimitrov G."/>
            <person name="Hance M."/>
            <person name="Tran K."/>
            <person name="Khouri H."/>
            <person name="Gill J."/>
            <person name="Utterback T.R."/>
            <person name="Feldblyum T.V."/>
            <person name="Wall J.D."/>
            <person name="Voordouw G."/>
            <person name="Fraser C.M."/>
        </authorList>
    </citation>
    <scope>NUCLEOTIDE SEQUENCE [LARGE SCALE GENOMIC DNA]</scope>
    <source>
        <strain evidence="2">ATCC 29579 / DSM 644 / NCIMB 8303 / VKM B-1760 / Hildenborough</strain>
    </source>
</reference>
<dbReference type="Proteomes" id="UP000002194">
    <property type="component" value="Chromosome"/>
</dbReference>
<evidence type="ECO:0000313" key="1">
    <source>
        <dbReference type="EMBL" id="AAS95611.1"/>
    </source>
</evidence>
<protein>
    <submittedName>
        <fullName evidence="1">Uncharacterized protein</fullName>
    </submittedName>
</protein>
<dbReference type="EMBL" id="AE017285">
    <property type="protein sequence ID" value="AAS95611.1"/>
    <property type="molecule type" value="Genomic_DNA"/>
</dbReference>
<dbReference type="RefSeq" id="WP_010938430.1">
    <property type="nucleotide sequence ID" value="NC_002937.3"/>
</dbReference>
<organism evidence="1 2">
    <name type="scientific">Nitratidesulfovibrio vulgaris (strain ATCC 29579 / DSM 644 / CCUG 34227 / NCIMB 8303 / VKM B-1760 / Hildenborough)</name>
    <name type="common">Desulfovibrio vulgaris</name>
    <dbReference type="NCBI Taxonomy" id="882"/>
    <lineage>
        <taxon>Bacteria</taxon>
        <taxon>Pseudomonadati</taxon>
        <taxon>Thermodesulfobacteriota</taxon>
        <taxon>Desulfovibrionia</taxon>
        <taxon>Desulfovibrionales</taxon>
        <taxon>Desulfovibrionaceae</taxon>
        <taxon>Nitratidesulfovibrio</taxon>
    </lineage>
</organism>
<accession>Q72D00</accession>
<dbReference type="OrthoDB" id="5459976at2"/>
<dbReference type="STRING" id="882.DVU_1131"/>
<gene>
    <name evidence="1" type="ordered locus">DVU_1131</name>
</gene>
<dbReference type="KEGG" id="dvu:DVU_1131"/>
<proteinExistence type="predicted"/>
<dbReference type="PaxDb" id="882-DVU_1131"/>
<dbReference type="HOGENOM" id="CLU_167436_0_0_7"/>